<reference evidence="2" key="1">
    <citation type="journal article" date="2019" name="Int. J. Syst. Evol. Microbiol.">
        <title>The Global Catalogue of Microorganisms (GCM) 10K type strain sequencing project: providing services to taxonomists for standard genome sequencing and annotation.</title>
        <authorList>
            <consortium name="The Broad Institute Genomics Platform"/>
            <consortium name="The Broad Institute Genome Sequencing Center for Infectious Disease"/>
            <person name="Wu L."/>
            <person name="Ma J."/>
        </authorList>
    </citation>
    <scope>NUCLEOTIDE SEQUENCE [LARGE SCALE GENOMIC DNA]</scope>
    <source>
        <strain evidence="2">JCM 17839</strain>
    </source>
</reference>
<gene>
    <name evidence="1" type="ORF">GCM10023171_30970</name>
</gene>
<name>A0ABP8PR24_9MICO</name>
<dbReference type="EMBL" id="BAABGP010000022">
    <property type="protein sequence ID" value="GAA4489688.1"/>
    <property type="molecule type" value="Genomic_DNA"/>
</dbReference>
<evidence type="ECO:0000313" key="2">
    <source>
        <dbReference type="Proteomes" id="UP001500731"/>
    </source>
</evidence>
<proteinExistence type="predicted"/>
<dbReference type="Proteomes" id="UP001500731">
    <property type="component" value="Unassembled WGS sequence"/>
</dbReference>
<evidence type="ECO:0000313" key="1">
    <source>
        <dbReference type="EMBL" id="GAA4489688.1"/>
    </source>
</evidence>
<comment type="caution">
    <text evidence="1">The sequence shown here is derived from an EMBL/GenBank/DDBJ whole genome shotgun (WGS) entry which is preliminary data.</text>
</comment>
<organism evidence="1 2">
    <name type="scientific">Microbacterium panaciterrae</name>
    <dbReference type="NCBI Taxonomy" id="985759"/>
    <lineage>
        <taxon>Bacteria</taxon>
        <taxon>Bacillati</taxon>
        <taxon>Actinomycetota</taxon>
        <taxon>Actinomycetes</taxon>
        <taxon>Micrococcales</taxon>
        <taxon>Microbacteriaceae</taxon>
        <taxon>Microbacterium</taxon>
    </lineage>
</organism>
<accession>A0ABP8PR24</accession>
<sequence length="84" mass="9251">MAGEARLATRFATIGKDSTAITPCRRQRWTSRIRYGNAALPEELAGSVSHHVSKLWWSASTTRGDLITEVWSITGDLELPPILA</sequence>
<keyword evidence="2" id="KW-1185">Reference proteome</keyword>
<protein>
    <submittedName>
        <fullName evidence="1">Uncharacterized protein</fullName>
    </submittedName>
</protein>